<accession>A0A4S8L110</accession>
<dbReference type="EMBL" id="ML179758">
    <property type="protein sequence ID" value="THU82089.1"/>
    <property type="molecule type" value="Genomic_DNA"/>
</dbReference>
<dbReference type="OrthoDB" id="2894845at2759"/>
<protein>
    <recommendedName>
        <fullName evidence="3">F-box domain-containing protein</fullName>
    </recommendedName>
</protein>
<reference evidence="1 2" key="1">
    <citation type="journal article" date="2019" name="Nat. Ecol. Evol.">
        <title>Megaphylogeny resolves global patterns of mushroom evolution.</title>
        <authorList>
            <person name="Varga T."/>
            <person name="Krizsan K."/>
            <person name="Foldi C."/>
            <person name="Dima B."/>
            <person name="Sanchez-Garcia M."/>
            <person name="Sanchez-Ramirez S."/>
            <person name="Szollosi G.J."/>
            <person name="Szarkandi J.G."/>
            <person name="Papp V."/>
            <person name="Albert L."/>
            <person name="Andreopoulos W."/>
            <person name="Angelini C."/>
            <person name="Antonin V."/>
            <person name="Barry K.W."/>
            <person name="Bougher N.L."/>
            <person name="Buchanan P."/>
            <person name="Buyck B."/>
            <person name="Bense V."/>
            <person name="Catcheside P."/>
            <person name="Chovatia M."/>
            <person name="Cooper J."/>
            <person name="Damon W."/>
            <person name="Desjardin D."/>
            <person name="Finy P."/>
            <person name="Geml J."/>
            <person name="Haridas S."/>
            <person name="Hughes K."/>
            <person name="Justo A."/>
            <person name="Karasinski D."/>
            <person name="Kautmanova I."/>
            <person name="Kiss B."/>
            <person name="Kocsube S."/>
            <person name="Kotiranta H."/>
            <person name="LaButti K.M."/>
            <person name="Lechner B.E."/>
            <person name="Liimatainen K."/>
            <person name="Lipzen A."/>
            <person name="Lukacs Z."/>
            <person name="Mihaltcheva S."/>
            <person name="Morgado L.N."/>
            <person name="Niskanen T."/>
            <person name="Noordeloos M.E."/>
            <person name="Ohm R.A."/>
            <person name="Ortiz-Santana B."/>
            <person name="Ovrebo C."/>
            <person name="Racz N."/>
            <person name="Riley R."/>
            <person name="Savchenko A."/>
            <person name="Shiryaev A."/>
            <person name="Soop K."/>
            <person name="Spirin V."/>
            <person name="Szebenyi C."/>
            <person name="Tomsovsky M."/>
            <person name="Tulloss R.E."/>
            <person name="Uehling J."/>
            <person name="Grigoriev I.V."/>
            <person name="Vagvolgyi C."/>
            <person name="Papp T."/>
            <person name="Martin F.M."/>
            <person name="Miettinen O."/>
            <person name="Hibbett D.S."/>
            <person name="Nagy L.G."/>
        </authorList>
    </citation>
    <scope>NUCLEOTIDE SEQUENCE [LARGE SCALE GENOMIC DNA]</scope>
    <source>
        <strain evidence="1 2">CBS 962.96</strain>
    </source>
</reference>
<organism evidence="1 2">
    <name type="scientific">Dendrothele bispora (strain CBS 962.96)</name>
    <dbReference type="NCBI Taxonomy" id="1314807"/>
    <lineage>
        <taxon>Eukaryota</taxon>
        <taxon>Fungi</taxon>
        <taxon>Dikarya</taxon>
        <taxon>Basidiomycota</taxon>
        <taxon>Agaricomycotina</taxon>
        <taxon>Agaricomycetes</taxon>
        <taxon>Agaricomycetidae</taxon>
        <taxon>Agaricales</taxon>
        <taxon>Agaricales incertae sedis</taxon>
        <taxon>Dendrothele</taxon>
    </lineage>
</organism>
<gene>
    <name evidence="1" type="ORF">K435DRAFT_844494</name>
</gene>
<sequence length="519" mass="59766">MTTTTRSSAASLEDLPDELLHRIVKLLNLQQSPITIQSYRRDLCTRPPDWYPADSVSLVNRRLRRLSLPILFREISICLYLVDKVDVEQFQWVMEVLKLNTHLVPLIRNVSIIYDGRGLQPRLYPWRRVKPGDDPETLLIIDVLSRFTHLEHLDLPAAIEFGHNLRPILEALNGHPSNNIRLHFMSIDEWSLKPVDPELLNELRSMSLSRVVCRYWDCERYPDQEMKAWIAQGLNIESISRTRSVDDSWMDGTYPGLTSIYSWNGNQRSLQSTIDFLIRHPLLKTIQLDRAHECDTTPWRVTFASKMYPYSFKIVERDIGWRNRVVKIDGEWLYNDIKVIFQDDIAHVDVETVETMIRTLNEALPQPSDCSELYVYVGIDFLSPVGKYMTSDDLIGILARNMNYAVTLDLGKLLCDILTRESSQILEPSSAINDRSLPGFKPFCERLKQAMPRLRQNSGGGEEITFNDSKYTWKYIDGNIGVMRELVPFKTELSLGSKTPSRLFAPLDCSANSSSPAQQ</sequence>
<proteinExistence type="predicted"/>
<dbReference type="Proteomes" id="UP000297245">
    <property type="component" value="Unassembled WGS sequence"/>
</dbReference>
<dbReference type="AlphaFoldDB" id="A0A4S8L110"/>
<evidence type="ECO:0000313" key="2">
    <source>
        <dbReference type="Proteomes" id="UP000297245"/>
    </source>
</evidence>
<name>A0A4S8L110_DENBC</name>
<evidence type="ECO:0008006" key="3">
    <source>
        <dbReference type="Google" id="ProtNLM"/>
    </source>
</evidence>
<evidence type="ECO:0000313" key="1">
    <source>
        <dbReference type="EMBL" id="THU82089.1"/>
    </source>
</evidence>
<keyword evidence="2" id="KW-1185">Reference proteome</keyword>